<dbReference type="Proteomes" id="UP000030378">
    <property type="component" value="Unassembled WGS sequence"/>
</dbReference>
<comment type="caution">
    <text evidence="2">The sequence shown here is derived from an EMBL/GenBank/DDBJ whole genome shotgun (WGS) entry which is preliminary data.</text>
</comment>
<evidence type="ECO:0000313" key="2">
    <source>
        <dbReference type="EMBL" id="PNO62769.1"/>
    </source>
</evidence>
<name>A0AAP8TN17_SERMA</name>
<dbReference type="Pfam" id="PF04073">
    <property type="entry name" value="tRNA_edit"/>
    <property type="match status" value="1"/>
</dbReference>
<accession>A0AAP8TN17</accession>
<dbReference type="CDD" id="cd04336">
    <property type="entry name" value="YeaK"/>
    <property type="match status" value="1"/>
</dbReference>
<dbReference type="InterPro" id="IPR044786">
    <property type="entry name" value="PROXY"/>
</dbReference>
<dbReference type="EMBL" id="JTBC02000014">
    <property type="protein sequence ID" value="PNO62769.1"/>
    <property type="molecule type" value="Genomic_DNA"/>
</dbReference>
<evidence type="ECO:0000259" key="1">
    <source>
        <dbReference type="Pfam" id="PF04073"/>
    </source>
</evidence>
<protein>
    <recommendedName>
        <fullName evidence="1">YbaK/aminoacyl-tRNA synthetase-associated domain-containing protein</fullName>
    </recommendedName>
</protein>
<dbReference type="SUPFAM" id="SSF55826">
    <property type="entry name" value="YbaK/ProRS associated domain"/>
    <property type="match status" value="1"/>
</dbReference>
<dbReference type="Gene3D" id="3.90.960.10">
    <property type="entry name" value="YbaK/aminoacyl-tRNA synthetase-associated domain"/>
    <property type="match status" value="1"/>
</dbReference>
<organism evidence="2 3">
    <name type="scientific">Serratia marcescens</name>
    <dbReference type="NCBI Taxonomy" id="615"/>
    <lineage>
        <taxon>Bacteria</taxon>
        <taxon>Pseudomonadati</taxon>
        <taxon>Pseudomonadota</taxon>
        <taxon>Gammaproteobacteria</taxon>
        <taxon>Enterobacterales</taxon>
        <taxon>Yersiniaceae</taxon>
        <taxon>Serratia</taxon>
    </lineage>
</organism>
<dbReference type="InterPro" id="IPR007214">
    <property type="entry name" value="YbaK/aa-tRNA-synth-assoc-dom"/>
</dbReference>
<reference evidence="3" key="1">
    <citation type="submission" date="2017-12" db="EMBL/GenBank/DDBJ databases">
        <title>FDA dAtabase for Regulatory Grade micrObial Sequences (FDA-ARGOS): Supporting development and validation of Infectious Disease Dx tests.</title>
        <authorList>
            <person name="Campos J."/>
            <person name="Goldberg B."/>
            <person name="Tallon L."/>
            <person name="Sadzewicz L."/>
            <person name="Sengamalay N."/>
            <person name="Ott S."/>
            <person name="Godinez A."/>
            <person name="Nagaraj S."/>
            <person name="Vavikolanu K."/>
            <person name="Vyas G."/>
            <person name="Nadendla S."/>
            <person name="Aluvathingal J."/>
            <person name="Geyer C."/>
            <person name="Nandy P."/>
            <person name="Hobson J."/>
            <person name="Sichtig H."/>
        </authorList>
    </citation>
    <scope>NUCLEOTIDE SEQUENCE [LARGE SCALE GENOMIC DNA]</scope>
    <source>
        <strain evidence="3">FDAARGOS_79</strain>
    </source>
</reference>
<proteinExistence type="predicted"/>
<dbReference type="RefSeq" id="WP_102985563.1">
    <property type="nucleotide sequence ID" value="NZ_JTBC02000014.1"/>
</dbReference>
<feature type="domain" description="YbaK/aminoacyl-tRNA synthetase-associated" evidence="1">
    <location>
        <begin position="27"/>
        <end position="151"/>
    </location>
</feature>
<evidence type="ECO:0000313" key="3">
    <source>
        <dbReference type="Proteomes" id="UP000030378"/>
    </source>
</evidence>
<gene>
    <name evidence="2" type="ORF">MC70_025545</name>
</gene>
<dbReference type="InterPro" id="IPR036754">
    <property type="entry name" value="YbaK/aa-tRNA-synt-asso_dom_sf"/>
</dbReference>
<dbReference type="GO" id="GO:0002161">
    <property type="term" value="F:aminoacyl-tRNA deacylase activity"/>
    <property type="evidence" value="ECO:0007669"/>
    <property type="project" value="InterPro"/>
</dbReference>
<dbReference type="AlphaFoldDB" id="A0AAP8TN17"/>
<sequence>MVTDKTVFEQVVALLSAGEARFRVIEHPAEGRCEAVAALRGTEQGQGAKALVCQTRIDGIKQYILAVLAADRQADLQRLAAELGGKKASLVSPAEIATLTACVPGAIPPFSFHSQLKLVADPELFDRYDEIAFNAGDLTRSVVLDAQDYLRIATPAFIRFARTASMAD</sequence>